<evidence type="ECO:0000313" key="4">
    <source>
        <dbReference type="Proteomes" id="UP000224915"/>
    </source>
</evidence>
<dbReference type="OrthoDB" id="4350157at2"/>
<dbReference type="EMBL" id="PDJD01000001">
    <property type="protein sequence ID" value="PFG19452.1"/>
    <property type="molecule type" value="Genomic_DNA"/>
</dbReference>
<sequence length="349" mass="36389">MIDFRYHVVSLISVLLALAVGIVLGAGPLQGAIADTLTVQVETLREERSQLRAEVEEAGVQLDRNATYIEATAPALLSDVMPQWRVAVVTLPGVAEDDLEGVTERIDEAGGRVTATVALTDMWADAGQGAFRAQLASRVGDDLTQQPQEAGDQVVLGYALAQALTEDAALAGAEEATAIRTAFTEGEEPLVANWASEEVADMVVVVTPLTTLAEDADDEQIAQTTARNESWRVVTAAVADRATTVATGYARSDADVLVAIRVAETVTTVDGLSSAVGRISVPLALAATQSGLDPQAYGYGIGATQDVPTVVRLDPPATVVLPDPADVDGGEPEDSATDVTDEPTDEESP</sequence>
<accession>A0A2A9D0I0</accession>
<dbReference type="RefSeq" id="WP_098468566.1">
    <property type="nucleotide sequence ID" value="NZ_PDJD01000001.1"/>
</dbReference>
<name>A0A2A9D0I0_9MICO</name>
<organism evidence="3 4">
    <name type="scientific">Serinibacter salmoneus</name>
    <dbReference type="NCBI Taxonomy" id="556530"/>
    <lineage>
        <taxon>Bacteria</taxon>
        <taxon>Bacillati</taxon>
        <taxon>Actinomycetota</taxon>
        <taxon>Actinomycetes</taxon>
        <taxon>Micrococcales</taxon>
        <taxon>Beutenbergiaceae</taxon>
        <taxon>Serinibacter</taxon>
    </lineage>
</organism>
<protein>
    <submittedName>
        <fullName evidence="3">Copper transport outer membrane protein MctB</fullName>
    </submittedName>
</protein>
<dbReference type="GO" id="GO:0055070">
    <property type="term" value="P:copper ion homeostasis"/>
    <property type="evidence" value="ECO:0007669"/>
    <property type="project" value="InterPro"/>
</dbReference>
<feature type="region of interest" description="Disordered" evidence="2">
    <location>
        <begin position="317"/>
        <end position="349"/>
    </location>
</feature>
<evidence type="ECO:0000256" key="2">
    <source>
        <dbReference type="SAM" id="MobiDB-lite"/>
    </source>
</evidence>
<dbReference type="GO" id="GO:0016020">
    <property type="term" value="C:membrane"/>
    <property type="evidence" value="ECO:0007669"/>
    <property type="project" value="InterPro"/>
</dbReference>
<keyword evidence="1" id="KW-0175">Coiled coil</keyword>
<dbReference type="Pfam" id="PF11382">
    <property type="entry name" value="MctB"/>
    <property type="match status" value="1"/>
</dbReference>
<dbReference type="AlphaFoldDB" id="A0A2A9D0I0"/>
<evidence type="ECO:0000256" key="1">
    <source>
        <dbReference type="SAM" id="Coils"/>
    </source>
</evidence>
<dbReference type="InterPro" id="IPR021522">
    <property type="entry name" value="MctB"/>
</dbReference>
<feature type="compositionally biased region" description="Acidic residues" evidence="2">
    <location>
        <begin position="325"/>
        <end position="349"/>
    </location>
</feature>
<reference evidence="3 4" key="1">
    <citation type="submission" date="2017-10" db="EMBL/GenBank/DDBJ databases">
        <title>Sequencing the genomes of 1000 actinobacteria strains.</title>
        <authorList>
            <person name="Klenk H.-P."/>
        </authorList>
    </citation>
    <scope>NUCLEOTIDE SEQUENCE [LARGE SCALE GENOMIC DNA]</scope>
    <source>
        <strain evidence="3 4">DSM 21801</strain>
    </source>
</reference>
<evidence type="ECO:0000313" key="3">
    <source>
        <dbReference type="EMBL" id="PFG19452.1"/>
    </source>
</evidence>
<proteinExistence type="predicted"/>
<feature type="coiled-coil region" evidence="1">
    <location>
        <begin position="34"/>
        <end position="61"/>
    </location>
</feature>
<keyword evidence="4" id="KW-1185">Reference proteome</keyword>
<dbReference type="Proteomes" id="UP000224915">
    <property type="component" value="Unassembled WGS sequence"/>
</dbReference>
<gene>
    <name evidence="3" type="ORF">ATL40_1015</name>
</gene>
<comment type="caution">
    <text evidence="3">The sequence shown here is derived from an EMBL/GenBank/DDBJ whole genome shotgun (WGS) entry which is preliminary data.</text>
</comment>